<feature type="non-terminal residue" evidence="2">
    <location>
        <position position="50"/>
    </location>
</feature>
<dbReference type="EMBL" id="GG671003">
    <property type="protein sequence ID" value="EER19761.1"/>
    <property type="molecule type" value="Genomic_DNA"/>
</dbReference>
<accession>C5K6Y2</accession>
<feature type="non-terminal residue" evidence="2">
    <location>
        <position position="1"/>
    </location>
</feature>
<dbReference type="PANTHER" id="PTHR47188:SF1">
    <property type="entry name" value="PROTEIN TAR1"/>
    <property type="match status" value="1"/>
</dbReference>
<dbReference type="PANTHER" id="PTHR47188">
    <property type="entry name" value="PROTEIN TAR1"/>
    <property type="match status" value="1"/>
</dbReference>
<proteinExistence type="predicted"/>
<dbReference type="GeneID" id="9058101"/>
<reference evidence="2 3" key="1">
    <citation type="submission" date="2008-07" db="EMBL/GenBank/DDBJ databases">
        <authorList>
            <person name="El-Sayed N."/>
            <person name="Caler E."/>
            <person name="Inman J."/>
            <person name="Amedeo P."/>
            <person name="Hass B."/>
            <person name="Wortman J."/>
        </authorList>
    </citation>
    <scope>NUCLEOTIDE SEQUENCE [LARGE SCALE GENOMIC DNA]</scope>
    <source>
        <strain evidence="2">ATCC 50983</strain>
        <strain evidence="3">ATCC 50983 / TXsc</strain>
    </source>
</reference>
<name>C5K6Y2_PERM5</name>
<protein>
    <submittedName>
        <fullName evidence="2">Uncharacterized protein</fullName>
    </submittedName>
</protein>
<gene>
    <name evidence="1" type="ORF">Pmar_PMAR004170</name>
    <name evidence="2" type="ORF">Pmar_PMAR008252</name>
</gene>
<dbReference type="EMBL" id="GG676253">
    <property type="protein sequence ID" value="EER11894.1"/>
    <property type="molecule type" value="Genomic_DNA"/>
</dbReference>
<dbReference type="InterPro" id="IPR044792">
    <property type="entry name" value="TAR1"/>
</dbReference>
<evidence type="ECO:0000313" key="3">
    <source>
        <dbReference type="Proteomes" id="UP000007800"/>
    </source>
</evidence>
<dbReference type="GeneID" id="9060650"/>
<sequence>SDERFARQYRYEPPPEFPLASPCSGIVHHLSGPNGYAHTQTFHRRSRSVV</sequence>
<keyword evidence="3" id="KW-1185">Reference proteome</keyword>
<dbReference type="Proteomes" id="UP000007800">
    <property type="component" value="Unassembled WGS sequence"/>
</dbReference>
<dbReference type="GO" id="GO:0043457">
    <property type="term" value="P:regulation of cellular respiration"/>
    <property type="evidence" value="ECO:0007669"/>
    <property type="project" value="InterPro"/>
</dbReference>
<dbReference type="AlphaFoldDB" id="C5K6Y2"/>
<evidence type="ECO:0000313" key="2">
    <source>
        <dbReference type="EMBL" id="EER19761.1"/>
    </source>
</evidence>
<dbReference type="OrthoDB" id="2278877at2759"/>
<dbReference type="RefSeq" id="XP_002787965.1">
    <property type="nucleotide sequence ID" value="XM_002787919.1"/>
</dbReference>
<dbReference type="RefSeq" id="XP_002780099.1">
    <property type="nucleotide sequence ID" value="XM_002780053.1"/>
</dbReference>
<organism evidence="3">
    <name type="scientific">Perkinsus marinus (strain ATCC 50983 / TXsc)</name>
    <dbReference type="NCBI Taxonomy" id="423536"/>
    <lineage>
        <taxon>Eukaryota</taxon>
        <taxon>Sar</taxon>
        <taxon>Alveolata</taxon>
        <taxon>Perkinsozoa</taxon>
        <taxon>Perkinsea</taxon>
        <taxon>Perkinsida</taxon>
        <taxon>Perkinsidae</taxon>
        <taxon>Perkinsus</taxon>
    </lineage>
</organism>
<dbReference type="InParanoid" id="C5K6Y2"/>
<evidence type="ECO:0000313" key="1">
    <source>
        <dbReference type="EMBL" id="EER11894.1"/>
    </source>
</evidence>